<dbReference type="EMBL" id="MCOL01000001">
    <property type="protein sequence ID" value="ODO60447.1"/>
    <property type="molecule type" value="Genomic_DNA"/>
</dbReference>
<sequence>MPLIKVIITAIYYLIVLFLMNPLTDIMGIKDGPFQFILTESIILIAIIILNRRYVKQPIHWLPVNIMSILKKNSLPLSLAIIFLLIFFRNHMYQFLISLLLSLIVAITEEYAFRGMIFRTLLALNLKKFATLQATIASMMTASLIFAAMHLVNLLSQPVWSVLCQVLYVIGLGILLAAIYLKTGSLLAAISVHWLIDFSSFYSQGIDPTQSPINGPMEALLKGLFLNILFIGIGTFILSSKHWKLLSILNIEDKIDE</sequence>
<comment type="similarity">
    <text evidence="1">Belongs to the UPF0177 family.</text>
</comment>
<evidence type="ECO:0000313" key="3">
    <source>
        <dbReference type="EMBL" id="ODO60447.1"/>
    </source>
</evidence>
<evidence type="ECO:0000259" key="2">
    <source>
        <dbReference type="Pfam" id="PF02517"/>
    </source>
</evidence>
<dbReference type="Proteomes" id="UP000094892">
    <property type="component" value="Unassembled WGS sequence"/>
</dbReference>
<dbReference type="GO" id="GO:0080120">
    <property type="term" value="P:CAAX-box protein maturation"/>
    <property type="evidence" value="ECO:0007669"/>
    <property type="project" value="UniProtKB-ARBA"/>
</dbReference>
<evidence type="ECO:0000313" key="4">
    <source>
        <dbReference type="Proteomes" id="UP000094892"/>
    </source>
</evidence>
<dbReference type="InterPro" id="IPR003675">
    <property type="entry name" value="Rce1/LyrA-like_dom"/>
</dbReference>
<dbReference type="PATRIC" id="fig|1590.142.peg.388"/>
<feature type="domain" description="CAAX prenyl protease 2/Lysostaphin resistance protein A-like" evidence="2">
    <location>
        <begin position="95"/>
        <end position="198"/>
    </location>
</feature>
<dbReference type="AlphaFoldDB" id="A0A1E3KPB9"/>
<organism evidence="3 4">
    <name type="scientific">Lactiplantibacillus plantarum</name>
    <name type="common">Lactobacillus plantarum</name>
    <dbReference type="NCBI Taxonomy" id="1590"/>
    <lineage>
        <taxon>Bacteria</taxon>
        <taxon>Bacillati</taxon>
        <taxon>Bacillota</taxon>
        <taxon>Bacilli</taxon>
        <taxon>Lactobacillales</taxon>
        <taxon>Lactobacillaceae</taxon>
        <taxon>Lactiplantibacillus</taxon>
    </lineage>
</organism>
<evidence type="ECO:0000256" key="1">
    <source>
        <dbReference type="ARBA" id="ARBA00009067"/>
    </source>
</evidence>
<gene>
    <name evidence="3" type="ORF">LPJSA22_00380</name>
</gene>
<name>A0A1E3KPB9_LACPN</name>
<dbReference type="RefSeq" id="WP_003643810.1">
    <property type="nucleotide sequence ID" value="NZ_AP028145.1"/>
</dbReference>
<dbReference type="GO" id="GO:0004175">
    <property type="term" value="F:endopeptidase activity"/>
    <property type="evidence" value="ECO:0007669"/>
    <property type="project" value="UniProtKB-ARBA"/>
</dbReference>
<protein>
    <recommendedName>
        <fullName evidence="2">CAAX prenyl protease 2/Lysostaphin resistance protein A-like domain-containing protein</fullName>
    </recommendedName>
</protein>
<proteinExistence type="inferred from homology"/>
<accession>A0A1E3KPB9</accession>
<reference evidence="3 4" key="1">
    <citation type="submission" date="2016-08" db="EMBL/GenBank/DDBJ databases">
        <title>Genome sequencing of Lactobacillus plantarum JSA22, isolated from fermented soybean paste.</title>
        <authorList>
            <person name="Choi H.S."/>
        </authorList>
    </citation>
    <scope>NUCLEOTIDE SEQUENCE [LARGE SCALE GENOMIC DNA]</scope>
    <source>
        <strain evidence="3 4">JSA22</strain>
    </source>
</reference>
<comment type="caution">
    <text evidence="3">The sequence shown here is derived from an EMBL/GenBank/DDBJ whole genome shotgun (WGS) entry which is preliminary data.</text>
</comment>
<dbReference type="Pfam" id="PF02517">
    <property type="entry name" value="Rce1-like"/>
    <property type="match status" value="1"/>
</dbReference>